<dbReference type="SUPFAM" id="SSF48371">
    <property type="entry name" value="ARM repeat"/>
    <property type="match status" value="1"/>
</dbReference>
<comment type="similarity">
    <text evidence="1">Belongs to the LTN1 family.</text>
</comment>
<dbReference type="PANTHER" id="PTHR12389:SF0">
    <property type="entry name" value="E3 UBIQUITIN-PROTEIN LIGASE LISTERIN"/>
    <property type="match status" value="1"/>
</dbReference>
<dbReference type="GO" id="GO:1990116">
    <property type="term" value="P:ribosome-associated ubiquitin-dependent protein catabolic process"/>
    <property type="evidence" value="ECO:0007669"/>
    <property type="project" value="UniProtKB-UniRule"/>
</dbReference>
<dbReference type="GO" id="GO:0072344">
    <property type="term" value="P:rescue of stalled ribosome"/>
    <property type="evidence" value="ECO:0007669"/>
    <property type="project" value="UniProtKB-UniRule"/>
</dbReference>
<comment type="pathway">
    <text evidence="1">Protein modification; protein ubiquitination.</text>
</comment>
<dbReference type="AlphaFoldDB" id="A0A5J4X7E2"/>
<keyword evidence="1" id="KW-0808">Transferase</keyword>
<dbReference type="OrthoDB" id="6108at2759"/>
<reference evidence="4 5" key="1">
    <citation type="submission" date="2019-03" db="EMBL/GenBank/DDBJ databases">
        <title>Single cell metagenomics reveals metabolic interactions within the superorganism composed of flagellate Streblomastix strix and complex community of Bacteroidetes bacteria on its surface.</title>
        <authorList>
            <person name="Treitli S.C."/>
            <person name="Kolisko M."/>
            <person name="Husnik F."/>
            <person name="Keeling P."/>
            <person name="Hampl V."/>
        </authorList>
    </citation>
    <scope>NUCLEOTIDE SEQUENCE [LARGE SCALE GENOMIC DNA]</scope>
    <source>
        <strain evidence="4">ST1C</strain>
    </source>
</reference>
<dbReference type="GO" id="GO:0008270">
    <property type="term" value="F:zinc ion binding"/>
    <property type="evidence" value="ECO:0007669"/>
    <property type="project" value="UniProtKB-KW"/>
</dbReference>
<dbReference type="GO" id="GO:1990112">
    <property type="term" value="C:RQC complex"/>
    <property type="evidence" value="ECO:0007669"/>
    <property type="project" value="UniProtKB-UniRule"/>
</dbReference>
<feature type="coiled-coil region" evidence="2">
    <location>
        <begin position="233"/>
        <end position="260"/>
    </location>
</feature>
<dbReference type="GO" id="GO:0005829">
    <property type="term" value="C:cytosol"/>
    <property type="evidence" value="ECO:0007669"/>
    <property type="project" value="UniProtKB-UniRule"/>
</dbReference>
<sequence>MSQNLKKGQRSASSAESAKRVQLASTTFSDTDSTFSQFLLSVTQGKLNPTLSNIMSSFSKRDSQLCFDGLLKLKSLIPDLNDNDITELLPHWTLHFNQLSLSNKINIRDEMCKVHQIILQKVGKKFAQYLPQIICWWFILMNDLNNDVQKSALKSFEVIFSSPEKQIIVLSKFHDEIINHIISIISNGVKGVSEEKEMNEISEERFGRIASSCIRGGGTLIERYYKHEKLIERENELKNNQQKERKVDSIQSEIETKDKSVVSVSLKQTSYSVSCSIFGDPEIYQTKADQQLEQNISDNIKSKKKSNQSTSQYNSSQYSKPHISLLHLIHDKIPAVRQSCYQTIASLARFSHQYFMEIVMGQEDGIEQSEDSFPSISKQILLSFREPSPITFRMLLSQDPFRTEFVLQLSQFLKQKCVKSPQLCYSCIMPLLGTLLMEPNKNKKDKGIILNEKERLVQQKLNEQQHLIPVLTEFDIRTILRALWEGSYFPLHSTDE</sequence>
<keyword evidence="2" id="KW-0175">Coiled coil</keyword>
<name>A0A5J4X7E2_9EUKA</name>
<comment type="function">
    <text evidence="1">E3 ubiquitin-protein ligase. Component of the ribosome quality control complex (RQC), a ribosome-associated complex that mediates ubiquitination and extraction of incompletely synthesized nascent chains for proteasomal degradation.</text>
</comment>
<keyword evidence="1" id="KW-0479">Metal-binding</keyword>
<gene>
    <name evidence="4" type="ORF">EZS28_001320</name>
</gene>
<dbReference type="UniPathway" id="UPA00143"/>
<dbReference type="Gene3D" id="1.25.10.10">
    <property type="entry name" value="Leucine-rich Repeat Variant"/>
    <property type="match status" value="1"/>
</dbReference>
<dbReference type="GO" id="GO:0061630">
    <property type="term" value="F:ubiquitin protein ligase activity"/>
    <property type="evidence" value="ECO:0007669"/>
    <property type="project" value="UniProtKB-UniRule"/>
</dbReference>
<dbReference type="InterPro" id="IPR039795">
    <property type="entry name" value="LTN1/Rkr1"/>
</dbReference>
<protein>
    <recommendedName>
        <fullName evidence="1">E3 ubiquitin-protein ligase listerin</fullName>
        <ecNumber evidence="1">2.3.2.27</ecNumber>
    </recommendedName>
    <alternativeName>
        <fullName evidence="1">RING-type E3 ubiquitin transferase listerin</fullName>
    </alternativeName>
</protein>
<proteinExistence type="inferred from homology"/>
<accession>A0A5J4X7E2</accession>
<dbReference type="InterPro" id="IPR016024">
    <property type="entry name" value="ARM-type_fold"/>
</dbReference>
<dbReference type="EMBL" id="SNRW01000133">
    <property type="protein sequence ID" value="KAA6403151.1"/>
    <property type="molecule type" value="Genomic_DNA"/>
</dbReference>
<evidence type="ECO:0000256" key="2">
    <source>
        <dbReference type="SAM" id="Coils"/>
    </source>
</evidence>
<organism evidence="4 5">
    <name type="scientific">Streblomastix strix</name>
    <dbReference type="NCBI Taxonomy" id="222440"/>
    <lineage>
        <taxon>Eukaryota</taxon>
        <taxon>Metamonada</taxon>
        <taxon>Preaxostyla</taxon>
        <taxon>Oxymonadida</taxon>
        <taxon>Streblomastigidae</taxon>
        <taxon>Streblomastix</taxon>
    </lineage>
</organism>
<keyword evidence="1" id="KW-0862">Zinc</keyword>
<comment type="catalytic activity">
    <reaction evidence="1">
        <text>S-ubiquitinyl-[E2 ubiquitin-conjugating enzyme]-L-cysteine + [acceptor protein]-L-lysine = [E2 ubiquitin-conjugating enzyme]-L-cysteine + N(6)-ubiquitinyl-[acceptor protein]-L-lysine.</text>
        <dbReference type="EC" id="2.3.2.27"/>
    </reaction>
</comment>
<dbReference type="InterPro" id="IPR011989">
    <property type="entry name" value="ARM-like"/>
</dbReference>
<keyword evidence="1" id="KW-0863">Zinc-finger</keyword>
<dbReference type="EC" id="2.3.2.27" evidence="1"/>
<dbReference type="Proteomes" id="UP000324800">
    <property type="component" value="Unassembled WGS sequence"/>
</dbReference>
<dbReference type="Pfam" id="PF22958">
    <property type="entry name" value="Ltn1_1st"/>
    <property type="match status" value="1"/>
</dbReference>
<evidence type="ECO:0000259" key="3">
    <source>
        <dbReference type="Pfam" id="PF22958"/>
    </source>
</evidence>
<dbReference type="InterPro" id="IPR054476">
    <property type="entry name" value="Ltn1_N"/>
</dbReference>
<dbReference type="PANTHER" id="PTHR12389">
    <property type="entry name" value="ZINC FINGER PROTEIN 294"/>
    <property type="match status" value="1"/>
</dbReference>
<comment type="caution">
    <text evidence="4">The sequence shown here is derived from an EMBL/GenBank/DDBJ whole genome shotgun (WGS) entry which is preliminary data.</text>
</comment>
<evidence type="ECO:0000313" key="5">
    <source>
        <dbReference type="Proteomes" id="UP000324800"/>
    </source>
</evidence>
<dbReference type="GO" id="GO:0043023">
    <property type="term" value="F:ribosomal large subunit binding"/>
    <property type="evidence" value="ECO:0007669"/>
    <property type="project" value="TreeGrafter"/>
</dbReference>
<evidence type="ECO:0000313" key="4">
    <source>
        <dbReference type="EMBL" id="KAA6403151.1"/>
    </source>
</evidence>
<comment type="subunit">
    <text evidence="1">Component of the ribosome quality control complex (RQC).</text>
</comment>
<dbReference type="GO" id="GO:0016567">
    <property type="term" value="P:protein ubiquitination"/>
    <property type="evidence" value="ECO:0007669"/>
    <property type="project" value="UniProtKB-UniPathway"/>
</dbReference>
<evidence type="ECO:0000256" key="1">
    <source>
        <dbReference type="RuleBase" id="RU367090"/>
    </source>
</evidence>
<keyword evidence="1" id="KW-0833">Ubl conjugation pathway</keyword>
<feature type="domain" description="E3 ubiquitin-protein ligase listerin N-terminal" evidence="3">
    <location>
        <begin position="50"/>
        <end position="299"/>
    </location>
</feature>